<name>A0A8K0S0T2_9HYPO</name>
<dbReference type="Pfam" id="PF00155">
    <property type="entry name" value="Aminotran_1_2"/>
    <property type="match status" value="1"/>
</dbReference>
<dbReference type="Gene3D" id="3.40.640.10">
    <property type="entry name" value="Type I PLP-dependent aspartate aminotransferase-like (Major domain)"/>
    <property type="match status" value="1"/>
</dbReference>
<dbReference type="CDD" id="cd00609">
    <property type="entry name" value="AAT_like"/>
    <property type="match status" value="1"/>
</dbReference>
<dbReference type="Gene3D" id="3.20.20.220">
    <property type="match status" value="1"/>
</dbReference>
<dbReference type="GO" id="GO:0016491">
    <property type="term" value="F:oxidoreductase activity"/>
    <property type="evidence" value="ECO:0007669"/>
    <property type="project" value="UniProtKB-KW"/>
</dbReference>
<reference evidence="13" key="1">
    <citation type="journal article" date="2021" name="Nat. Commun.">
        <title>Genetic determinants of endophytism in the Arabidopsis root mycobiome.</title>
        <authorList>
            <person name="Mesny F."/>
            <person name="Miyauchi S."/>
            <person name="Thiergart T."/>
            <person name="Pickel B."/>
            <person name="Atanasova L."/>
            <person name="Karlsson M."/>
            <person name="Huettel B."/>
            <person name="Barry K.W."/>
            <person name="Haridas S."/>
            <person name="Chen C."/>
            <person name="Bauer D."/>
            <person name="Andreopoulos W."/>
            <person name="Pangilinan J."/>
            <person name="LaButti K."/>
            <person name="Riley R."/>
            <person name="Lipzen A."/>
            <person name="Clum A."/>
            <person name="Drula E."/>
            <person name="Henrissat B."/>
            <person name="Kohler A."/>
            <person name="Grigoriev I.V."/>
            <person name="Martin F.M."/>
            <person name="Hacquard S."/>
        </authorList>
    </citation>
    <scope>NUCLEOTIDE SEQUENCE</scope>
    <source>
        <strain evidence="13">MPI-SDFR-AT-0068</strain>
    </source>
</reference>
<dbReference type="InterPro" id="IPR004839">
    <property type="entry name" value="Aminotransferase_I/II_large"/>
</dbReference>
<keyword evidence="6 13" id="KW-0808">Transferase</keyword>
<sequence>MSAQQQSAFGAAEYIPPDPIFEVTKRFNADQSPQKVNLGQGTYRDENAKPWVLPSVREAEKLIVDPGHEYLPIEGLQSFRDEASKLLFHDTSALKENRIATCQSISGTGSLLLAGLVLRKANSGIKNIIITDPTWSNHDLLFREIGFNVIWAPYYKDRSFDFESYIQALKAADKRSAVVLHACAHNPTGCDPTHDQWKEIAAVIKENGIFPIIDSAYLGFNSGNYDEDAWAVRYLIEDLGLEAAVCMSFAKNMGLYGERVGLTAIVTKSEDSKRTVFSLLQNAQRQTVSNPPVYGARLAAAVLSNPGTLEQWQNDLVTMSSRIRSMRKRLYEELVRLETPGDWSHIVNQTGMFGYTGISKPQIERLEDKYHIYMANTSRISLAGLNEHNVEYVANRRRHASGSSTTTCSSALHDRTKKVFSHPATHEHDYTPPWEQGVNLNLWPRTTSVHNRPPSSPRHPSQSKQPPLSIPSRNISSGSRAARSLTFTLKASGPRVRRDSIVPLVRYSSSTATTNAADALEATRTNTPVVKGAESPLSELPPLVLYRSLFINAVSSRPWLLVPSLHLLQKLSHPGNPFLFNVDRNPLLRSLLKHTFYKQFCAGETPAETQATMKQLQDVGFKGTILTFAKETVFDSKTGTQQGLGIETSEKNECQWCDNIAAWRDGTIKTVELLREGDQLATKVTGAGPVVCDALTNGTELPKQFVDACYEISQKCKDRGAYILIDAESQHYQWGIFRLGMELQQKFNTDGKVVLYNTYQAYLKSTVDTLAKHLQAAADKNFTLGVKVVRGAYMASDPRSLIHDTKQDTDECYDKIAQGVLRHDFAGFGSSSKPFPSAMLLLASHNKDSLVKAHETHQQRSKAGLPTVPVKFAQLHGMSDEVSFGLLKLKDDAGVAPEVYKCTTWGTLAECMAYLTRRAIENRDAASRTFDEYSALKNEAWRRLAFWR</sequence>
<dbReference type="AlphaFoldDB" id="A0A8K0S0T2"/>
<feature type="domain" description="Aminotransferase class I/classII large" evidence="11">
    <location>
        <begin position="34"/>
        <end position="396"/>
    </location>
</feature>
<dbReference type="PANTHER" id="PTHR11879">
    <property type="entry name" value="ASPARTATE AMINOTRANSFERASE"/>
    <property type="match status" value="1"/>
</dbReference>
<dbReference type="Proteomes" id="UP000813427">
    <property type="component" value="Unassembled WGS sequence"/>
</dbReference>
<evidence type="ECO:0000256" key="7">
    <source>
        <dbReference type="ARBA" id="ARBA00022898"/>
    </source>
</evidence>
<accession>A0A8K0S0T2</accession>
<dbReference type="InterPro" id="IPR000796">
    <property type="entry name" value="Asp_trans"/>
</dbReference>
<keyword evidence="7" id="KW-0663">Pyridoxal phosphate</keyword>
<evidence type="ECO:0000313" key="14">
    <source>
        <dbReference type="Proteomes" id="UP000813427"/>
    </source>
</evidence>
<dbReference type="InterPro" id="IPR015424">
    <property type="entry name" value="PyrdxlP-dep_Trfase"/>
</dbReference>
<dbReference type="InterPro" id="IPR004838">
    <property type="entry name" value="NHTrfase_class1_PyrdxlP-BS"/>
</dbReference>
<evidence type="ECO:0000256" key="2">
    <source>
        <dbReference type="ARBA" id="ARBA00007441"/>
    </source>
</evidence>
<evidence type="ECO:0000256" key="10">
    <source>
        <dbReference type="SAM" id="MobiDB-lite"/>
    </source>
</evidence>
<proteinExistence type="inferred from homology"/>
<evidence type="ECO:0000256" key="6">
    <source>
        <dbReference type="ARBA" id="ARBA00022679"/>
    </source>
</evidence>
<dbReference type="InterPro" id="IPR015422">
    <property type="entry name" value="PyrdxlP-dep_Trfase_small"/>
</dbReference>
<gene>
    <name evidence="13" type="ORF">BKA59DRAFT_393664</name>
</gene>
<dbReference type="InterPro" id="IPR015421">
    <property type="entry name" value="PyrdxlP-dep_Trfase_major"/>
</dbReference>
<dbReference type="FunFam" id="3.90.1150.10:FF:000001">
    <property type="entry name" value="Aspartate aminotransferase"/>
    <property type="match status" value="1"/>
</dbReference>
<dbReference type="SUPFAM" id="SSF51730">
    <property type="entry name" value="FAD-linked oxidoreductase"/>
    <property type="match status" value="1"/>
</dbReference>
<comment type="subunit">
    <text evidence="3">Homodimer.</text>
</comment>
<dbReference type="Pfam" id="PF01619">
    <property type="entry name" value="Pro_dh"/>
    <property type="match status" value="1"/>
</dbReference>
<organism evidence="13 14">
    <name type="scientific">Fusarium tricinctum</name>
    <dbReference type="NCBI Taxonomy" id="61284"/>
    <lineage>
        <taxon>Eukaryota</taxon>
        <taxon>Fungi</taxon>
        <taxon>Dikarya</taxon>
        <taxon>Ascomycota</taxon>
        <taxon>Pezizomycotina</taxon>
        <taxon>Sordariomycetes</taxon>
        <taxon>Hypocreomycetidae</taxon>
        <taxon>Hypocreales</taxon>
        <taxon>Nectriaceae</taxon>
        <taxon>Fusarium</taxon>
        <taxon>Fusarium tricinctum species complex</taxon>
    </lineage>
</organism>
<protein>
    <recommendedName>
        <fullName evidence="4">aspartate transaminase</fullName>
        <ecNumber evidence="4">2.6.1.1</ecNumber>
    </recommendedName>
    <alternativeName>
        <fullName evidence="9">Transaminase A</fullName>
    </alternativeName>
</protein>
<evidence type="ECO:0000256" key="8">
    <source>
        <dbReference type="ARBA" id="ARBA00023002"/>
    </source>
</evidence>
<dbReference type="InterPro" id="IPR029041">
    <property type="entry name" value="FAD-linked_oxidoreductase-like"/>
</dbReference>
<evidence type="ECO:0000256" key="1">
    <source>
        <dbReference type="ARBA" id="ARBA00001933"/>
    </source>
</evidence>
<keyword evidence="8" id="KW-0560">Oxidoreductase</keyword>
<dbReference type="PROSITE" id="PS00105">
    <property type="entry name" value="AA_TRANSFER_CLASS_1"/>
    <property type="match status" value="1"/>
</dbReference>
<dbReference type="NCBIfam" id="NF006719">
    <property type="entry name" value="PRK09257.1"/>
    <property type="match status" value="1"/>
</dbReference>
<evidence type="ECO:0000256" key="3">
    <source>
        <dbReference type="ARBA" id="ARBA00011738"/>
    </source>
</evidence>
<feature type="compositionally biased region" description="Low complexity" evidence="10">
    <location>
        <begin position="458"/>
        <end position="467"/>
    </location>
</feature>
<dbReference type="OrthoDB" id="5464at2759"/>
<dbReference type="GO" id="GO:0030170">
    <property type="term" value="F:pyridoxal phosphate binding"/>
    <property type="evidence" value="ECO:0007669"/>
    <property type="project" value="InterPro"/>
</dbReference>
<comment type="caution">
    <text evidence="13">The sequence shown here is derived from an EMBL/GenBank/DDBJ whole genome shotgun (WGS) entry which is preliminary data.</text>
</comment>
<dbReference type="SUPFAM" id="SSF53383">
    <property type="entry name" value="PLP-dependent transferases"/>
    <property type="match status" value="1"/>
</dbReference>
<dbReference type="EMBL" id="JAGPXF010000003">
    <property type="protein sequence ID" value="KAH7251157.1"/>
    <property type="molecule type" value="Genomic_DNA"/>
</dbReference>
<dbReference type="GO" id="GO:0006532">
    <property type="term" value="P:aspartate biosynthetic process"/>
    <property type="evidence" value="ECO:0007669"/>
    <property type="project" value="TreeGrafter"/>
</dbReference>
<keyword evidence="5" id="KW-0032">Aminotransferase</keyword>
<feature type="domain" description="Proline dehydrogenase" evidence="12">
    <location>
        <begin position="672"/>
        <end position="928"/>
    </location>
</feature>
<evidence type="ECO:0000259" key="12">
    <source>
        <dbReference type="Pfam" id="PF01619"/>
    </source>
</evidence>
<keyword evidence="14" id="KW-1185">Reference proteome</keyword>
<dbReference type="GO" id="GO:0005829">
    <property type="term" value="C:cytosol"/>
    <property type="evidence" value="ECO:0007669"/>
    <property type="project" value="TreeGrafter"/>
</dbReference>
<dbReference type="PANTHER" id="PTHR11879:SF55">
    <property type="entry name" value="GLUTAMATE OXALOACETATE TRANSAMINASE 1, ISOFORM B"/>
    <property type="match status" value="1"/>
</dbReference>
<evidence type="ECO:0000256" key="9">
    <source>
        <dbReference type="ARBA" id="ARBA00030923"/>
    </source>
</evidence>
<evidence type="ECO:0000313" key="13">
    <source>
        <dbReference type="EMBL" id="KAH7251157.1"/>
    </source>
</evidence>
<dbReference type="PRINTS" id="PR00799">
    <property type="entry name" value="TRANSAMINASE"/>
</dbReference>
<dbReference type="EC" id="2.6.1.1" evidence="4"/>
<comment type="similarity">
    <text evidence="2">Belongs to the class-I pyridoxal-phosphate-dependent aminotransferase family.</text>
</comment>
<comment type="cofactor">
    <cofactor evidence="1">
        <name>pyridoxal 5'-phosphate</name>
        <dbReference type="ChEBI" id="CHEBI:597326"/>
    </cofactor>
</comment>
<dbReference type="InterPro" id="IPR002872">
    <property type="entry name" value="Proline_DH_dom"/>
</dbReference>
<dbReference type="GO" id="GO:0004069">
    <property type="term" value="F:L-aspartate:2-oxoglutarate aminotransferase activity"/>
    <property type="evidence" value="ECO:0007669"/>
    <property type="project" value="UniProtKB-EC"/>
</dbReference>
<evidence type="ECO:0000256" key="5">
    <source>
        <dbReference type="ARBA" id="ARBA00022576"/>
    </source>
</evidence>
<evidence type="ECO:0000259" key="11">
    <source>
        <dbReference type="Pfam" id="PF00155"/>
    </source>
</evidence>
<dbReference type="Gene3D" id="3.90.1150.10">
    <property type="entry name" value="Aspartate Aminotransferase, domain 1"/>
    <property type="match status" value="1"/>
</dbReference>
<feature type="region of interest" description="Disordered" evidence="10">
    <location>
        <begin position="445"/>
        <end position="479"/>
    </location>
</feature>
<evidence type="ECO:0000256" key="4">
    <source>
        <dbReference type="ARBA" id="ARBA00012753"/>
    </source>
</evidence>